<evidence type="ECO:0000313" key="4">
    <source>
        <dbReference type="Proteomes" id="UP000401717"/>
    </source>
</evidence>
<protein>
    <recommendedName>
        <fullName evidence="6">DUF29 domain-containing protein</fullName>
    </recommendedName>
</protein>
<accession>A0A564FUL8</accession>
<dbReference type="Gene3D" id="1.20.1220.20">
    <property type="entry name" value="Uncharcterised protein PF01724"/>
    <property type="match status" value="1"/>
</dbReference>
<evidence type="ECO:0008006" key="6">
    <source>
        <dbReference type="Google" id="ProtNLM"/>
    </source>
</evidence>
<keyword evidence="5" id="KW-1185">Reference proteome</keyword>
<dbReference type="OrthoDB" id="425753at2"/>
<gene>
    <name evidence="2" type="ORF">IFDJLNFL_1939</name>
    <name evidence="3" type="ORF">MTDSW087_01041</name>
</gene>
<dbReference type="EMBL" id="CABFVH010000004">
    <property type="protein sequence ID" value="VUF11360.1"/>
    <property type="molecule type" value="Genomic_DNA"/>
</dbReference>
<name>A0A564FUL8_9HYPH</name>
<evidence type="ECO:0000313" key="3">
    <source>
        <dbReference type="EMBL" id="VUF11360.1"/>
    </source>
</evidence>
<dbReference type="PANTHER" id="PTHR34235:SF4">
    <property type="entry name" value="SLR0291 PROTEIN"/>
    <property type="match status" value="1"/>
</dbReference>
<sequence length="169" mass="19836">MEETVAHPAPSDATDATAPSARGRTRYADDLYTWAQEQVALLRAHRFDEIDAEQVAEELEDLSRREFSKLYSCLRVLLMHMLKWDQQPEHRTPSWIYSIREQRRRYDRLLQESPGLKSRLEEALADAYPDARDWAADETHLPPEEFPSACPYSWDEIRERPFDLDSAKK</sequence>
<evidence type="ECO:0000313" key="5">
    <source>
        <dbReference type="Proteomes" id="UP001055303"/>
    </source>
</evidence>
<reference evidence="2" key="3">
    <citation type="submission" date="2021-08" db="EMBL/GenBank/DDBJ databases">
        <authorList>
            <person name="Tani A."/>
            <person name="Ola A."/>
            <person name="Ogura Y."/>
            <person name="Katsura K."/>
            <person name="Hayashi T."/>
        </authorList>
    </citation>
    <scope>NUCLEOTIDE SEQUENCE</scope>
    <source>
        <strain evidence="2">DSM 22415</strain>
    </source>
</reference>
<feature type="compositionally biased region" description="Low complexity" evidence="1">
    <location>
        <begin position="8"/>
        <end position="21"/>
    </location>
</feature>
<dbReference type="EMBL" id="BPQI01000047">
    <property type="protein sequence ID" value="GJD56047.1"/>
    <property type="molecule type" value="Genomic_DNA"/>
</dbReference>
<evidence type="ECO:0000313" key="2">
    <source>
        <dbReference type="EMBL" id="GJD56047.1"/>
    </source>
</evidence>
<dbReference type="Pfam" id="PF01724">
    <property type="entry name" value="DUF29"/>
    <property type="match status" value="1"/>
</dbReference>
<dbReference type="Proteomes" id="UP000401717">
    <property type="component" value="Unassembled WGS sequence"/>
</dbReference>
<dbReference type="AlphaFoldDB" id="A0A564FUL8"/>
<feature type="region of interest" description="Disordered" evidence="1">
    <location>
        <begin position="1"/>
        <end position="22"/>
    </location>
</feature>
<evidence type="ECO:0000256" key="1">
    <source>
        <dbReference type="SAM" id="MobiDB-lite"/>
    </source>
</evidence>
<proteinExistence type="predicted"/>
<dbReference type="Proteomes" id="UP001055303">
    <property type="component" value="Unassembled WGS sequence"/>
</dbReference>
<dbReference type="InterPro" id="IPR002636">
    <property type="entry name" value="DUF29"/>
</dbReference>
<dbReference type="PANTHER" id="PTHR34235">
    <property type="entry name" value="SLR1203 PROTEIN-RELATED"/>
    <property type="match status" value="1"/>
</dbReference>
<organism evidence="3 4">
    <name type="scientific">Methylobacterium dankookense</name>
    <dbReference type="NCBI Taxonomy" id="560405"/>
    <lineage>
        <taxon>Bacteria</taxon>
        <taxon>Pseudomonadati</taxon>
        <taxon>Pseudomonadota</taxon>
        <taxon>Alphaproteobacteria</taxon>
        <taxon>Hyphomicrobiales</taxon>
        <taxon>Methylobacteriaceae</taxon>
        <taxon>Methylobacterium</taxon>
    </lineage>
</organism>
<reference evidence="2" key="2">
    <citation type="journal article" date="2021" name="Front. Microbiol.">
        <title>Comprehensive Comparative Genomics and Phenotyping of Methylobacterium Species.</title>
        <authorList>
            <person name="Alessa O."/>
            <person name="Ogura Y."/>
            <person name="Fujitani Y."/>
            <person name="Takami H."/>
            <person name="Hayashi T."/>
            <person name="Sahin N."/>
            <person name="Tani A."/>
        </authorList>
    </citation>
    <scope>NUCLEOTIDE SEQUENCE</scope>
    <source>
        <strain evidence="2">DSM 22415</strain>
    </source>
</reference>
<reference evidence="3 4" key="1">
    <citation type="submission" date="2019-06" db="EMBL/GenBank/DDBJ databases">
        <authorList>
            <person name="Rodrigo-Torres L."/>
            <person name="Arahal R. D."/>
            <person name="Lucena T."/>
        </authorList>
    </citation>
    <scope>NUCLEOTIDE SEQUENCE [LARGE SCALE GENOMIC DNA]</scope>
    <source>
        <strain evidence="3 4">SW08-7</strain>
    </source>
</reference>
<dbReference type="RefSeq" id="WP_144761070.1">
    <property type="nucleotide sequence ID" value="NZ_BPQI01000047.1"/>
</dbReference>